<evidence type="ECO:0000313" key="3">
    <source>
        <dbReference type="Proteomes" id="UP000076079"/>
    </source>
</evidence>
<accession>A0A143PLI4</accession>
<reference evidence="2 3" key="1">
    <citation type="journal article" date="2016" name="Genome Announc.">
        <title>First Complete Genome Sequence of a Subdivision 6 Acidobacterium Strain.</title>
        <authorList>
            <person name="Huang S."/>
            <person name="Vieira S."/>
            <person name="Bunk B."/>
            <person name="Riedel T."/>
            <person name="Sproer C."/>
            <person name="Overmann J."/>
        </authorList>
    </citation>
    <scope>NUCLEOTIDE SEQUENCE [LARGE SCALE GENOMIC DNA]</scope>
    <source>
        <strain evidence="3">DSM 100886 HEG_-6_39</strain>
    </source>
</reference>
<dbReference type="Proteomes" id="UP000076079">
    <property type="component" value="Chromosome"/>
</dbReference>
<evidence type="ECO:0000256" key="1">
    <source>
        <dbReference type="SAM" id="MobiDB-lite"/>
    </source>
</evidence>
<feature type="compositionally biased region" description="Low complexity" evidence="1">
    <location>
        <begin position="43"/>
        <end position="61"/>
    </location>
</feature>
<dbReference type="PATRIC" id="fig|1813736.3.peg.2793"/>
<sequence>MPSPLIPRAVTPAVTGHRRPRTRLVVFAALLLATVVDVPGLGAQSARAPQPAPSTAAAQTPTPRPQIGGIFPHLSVVSEHEPRSEAGIGALVPWADRLWFVGYVAHIAGAGLGLYEVDATMEMRRHPASVTGTFANRLIHNPSNQAIIGPHIIDTKGVVRTFPEMAKHRLAATMEHLTDPAQLVYFLTMEGLLFEANVKTLEARQLFDLVKVLELPAGTRPHFKSAYTDAGRVVVANNTYDERDFKRELAGGRLAEWDGKTWTILERKPFVEVMGKAWAPDTFGRPIYATGWDRASAILKVFRNGAWSTYRLPKGGQTFDHAWNTEWMRIREVQTERFLMDLHGLFYELPSLSYDGRVWGILPVARHLRMVPDFCSWRGLLVLGGDQTDRSVGQPQSGLWFGHQDELWGWGKPQGWGGPWWEDRVEANALSDPFLMTGFDKKVLHLSQQGAPSVKVTVEVDFMGNGRWHTYAELSVPDGGYVHHEFPAGFSAHWVRLKVSQAATMTAQFVYS</sequence>
<dbReference type="RefSeq" id="WP_234800871.1">
    <property type="nucleotide sequence ID" value="NZ_CP015136.1"/>
</dbReference>
<proteinExistence type="predicted"/>
<keyword evidence="3" id="KW-1185">Reference proteome</keyword>
<dbReference type="KEGG" id="abac:LuPra_02644"/>
<reference evidence="3" key="2">
    <citation type="submission" date="2016-04" db="EMBL/GenBank/DDBJ databases">
        <title>First Complete Genome Sequence of a Subdivision 6 Acidobacterium.</title>
        <authorList>
            <person name="Huang S."/>
            <person name="Vieira S."/>
            <person name="Bunk B."/>
            <person name="Riedel T."/>
            <person name="Sproeer C."/>
            <person name="Overmann J."/>
        </authorList>
    </citation>
    <scope>NUCLEOTIDE SEQUENCE [LARGE SCALE GENOMIC DNA]</scope>
    <source>
        <strain evidence="3">DSM 100886 HEG_-6_39</strain>
    </source>
</reference>
<name>A0A143PLI4_LUTPR</name>
<organism evidence="2 3">
    <name type="scientific">Luteitalea pratensis</name>
    <dbReference type="NCBI Taxonomy" id="1855912"/>
    <lineage>
        <taxon>Bacteria</taxon>
        <taxon>Pseudomonadati</taxon>
        <taxon>Acidobacteriota</taxon>
        <taxon>Vicinamibacteria</taxon>
        <taxon>Vicinamibacterales</taxon>
        <taxon>Vicinamibacteraceae</taxon>
        <taxon>Luteitalea</taxon>
    </lineage>
</organism>
<feature type="region of interest" description="Disordered" evidence="1">
    <location>
        <begin position="43"/>
        <end position="64"/>
    </location>
</feature>
<dbReference type="AlphaFoldDB" id="A0A143PLI4"/>
<evidence type="ECO:0000313" key="2">
    <source>
        <dbReference type="EMBL" id="AMY09427.1"/>
    </source>
</evidence>
<dbReference type="EMBL" id="CP015136">
    <property type="protein sequence ID" value="AMY09427.1"/>
    <property type="molecule type" value="Genomic_DNA"/>
</dbReference>
<dbReference type="STRING" id="1855912.LuPra_02644"/>
<protein>
    <submittedName>
        <fullName evidence="2">Uncharacterized protein</fullName>
    </submittedName>
</protein>
<gene>
    <name evidence="2" type="ORF">LuPra_02644</name>
</gene>